<dbReference type="Proteomes" id="UP001329430">
    <property type="component" value="Chromosome 10"/>
</dbReference>
<feature type="signal peptide" evidence="3">
    <location>
        <begin position="1"/>
        <end position="22"/>
    </location>
</feature>
<dbReference type="GO" id="GO:0016671">
    <property type="term" value="F:oxidoreductase activity, acting on a sulfur group of donors, disulfide as acceptor"/>
    <property type="evidence" value="ECO:0007669"/>
    <property type="project" value="InterPro"/>
</dbReference>
<dbReference type="InterPro" id="IPR004911">
    <property type="entry name" value="Interferon-induced_GILT"/>
</dbReference>
<comment type="caution">
    <text evidence="4">The sequence shown here is derived from an EMBL/GenBank/DDBJ whole genome shotgun (WGS) entry which is preliminary data.</text>
</comment>
<evidence type="ECO:0008006" key="6">
    <source>
        <dbReference type="Google" id="ProtNLM"/>
    </source>
</evidence>
<comment type="similarity">
    <text evidence="1">Belongs to the GILT family.</text>
</comment>
<dbReference type="PANTHER" id="PTHR13234">
    <property type="entry name" value="GAMMA-INTERFERON INDUCIBLE LYSOSOMAL THIOL REDUCTASE GILT"/>
    <property type="match status" value="1"/>
</dbReference>
<dbReference type="PANTHER" id="PTHR13234:SF69">
    <property type="entry name" value="GILT-LIKE PROTEIN 1"/>
    <property type="match status" value="1"/>
</dbReference>
<reference evidence="4 5" key="1">
    <citation type="journal article" date="2024" name="Insects">
        <title>An Improved Chromosome-Level Genome Assembly of the Firefly Pyrocoelia pectoralis.</title>
        <authorList>
            <person name="Fu X."/>
            <person name="Meyer-Rochow V.B."/>
            <person name="Ballantyne L."/>
            <person name="Zhu X."/>
        </authorList>
    </citation>
    <scope>NUCLEOTIDE SEQUENCE [LARGE SCALE GENOMIC DNA]</scope>
    <source>
        <strain evidence="4">XCY_ONT2</strain>
    </source>
</reference>
<name>A0AAN7ZER4_9COLE</name>
<dbReference type="Pfam" id="PF03227">
    <property type="entry name" value="GILT"/>
    <property type="match status" value="1"/>
</dbReference>
<dbReference type="EMBL" id="JAVRBK010000010">
    <property type="protein sequence ID" value="KAK5638046.1"/>
    <property type="molecule type" value="Genomic_DNA"/>
</dbReference>
<evidence type="ECO:0000313" key="5">
    <source>
        <dbReference type="Proteomes" id="UP001329430"/>
    </source>
</evidence>
<gene>
    <name evidence="4" type="ORF">RI129_012341</name>
</gene>
<evidence type="ECO:0000256" key="3">
    <source>
        <dbReference type="SAM" id="SignalP"/>
    </source>
</evidence>
<keyword evidence="2" id="KW-0325">Glycoprotein</keyword>
<keyword evidence="5" id="KW-1185">Reference proteome</keyword>
<evidence type="ECO:0000256" key="2">
    <source>
        <dbReference type="ARBA" id="ARBA00023180"/>
    </source>
</evidence>
<sequence length="244" mass="27739">MFPKMLFVVTILLSFFCVKNTSQKVPVTVYYESLCPDSRKFITTQLYPVLQTNVSKWVNLTLVPYGKSNYTQEADNEWKFFCHHGPFECHGNKIQACALHEIENSVPTPNNYAFNPVTLAFINCLMNKTSKNIDGYDFPIGECAKTANVPNYVSIENCANHTVGSTYLAALGEQTHQFQKTLISVPTIVFNNRYDKQESTDASNFFNQILCKYITQPLEECQNHGLTLKASLLLLTLTFVHFVF</sequence>
<keyword evidence="3" id="KW-0732">Signal</keyword>
<evidence type="ECO:0000313" key="4">
    <source>
        <dbReference type="EMBL" id="KAK5638046.1"/>
    </source>
</evidence>
<feature type="chain" id="PRO_5043027711" description="Gamma-interferon-inducible lysosomal thiol reductase" evidence="3">
    <location>
        <begin position="23"/>
        <end position="244"/>
    </location>
</feature>
<evidence type="ECO:0000256" key="1">
    <source>
        <dbReference type="ARBA" id="ARBA00005679"/>
    </source>
</evidence>
<dbReference type="AlphaFoldDB" id="A0AAN7ZER4"/>
<organism evidence="4 5">
    <name type="scientific">Pyrocoelia pectoralis</name>
    <dbReference type="NCBI Taxonomy" id="417401"/>
    <lineage>
        <taxon>Eukaryota</taxon>
        <taxon>Metazoa</taxon>
        <taxon>Ecdysozoa</taxon>
        <taxon>Arthropoda</taxon>
        <taxon>Hexapoda</taxon>
        <taxon>Insecta</taxon>
        <taxon>Pterygota</taxon>
        <taxon>Neoptera</taxon>
        <taxon>Endopterygota</taxon>
        <taxon>Coleoptera</taxon>
        <taxon>Polyphaga</taxon>
        <taxon>Elateriformia</taxon>
        <taxon>Elateroidea</taxon>
        <taxon>Lampyridae</taxon>
        <taxon>Lampyrinae</taxon>
        <taxon>Pyrocoelia</taxon>
    </lineage>
</organism>
<accession>A0AAN7ZER4</accession>
<protein>
    <recommendedName>
        <fullName evidence="6">Gamma-interferon-inducible lysosomal thiol reductase</fullName>
    </recommendedName>
</protein>
<proteinExistence type="inferred from homology"/>